<evidence type="ECO:0008006" key="2">
    <source>
        <dbReference type="Google" id="ProtNLM"/>
    </source>
</evidence>
<proteinExistence type="predicted"/>
<reference evidence="1" key="1">
    <citation type="submission" date="2018-05" db="EMBL/GenBank/DDBJ databases">
        <authorList>
            <person name="Lanie J.A."/>
            <person name="Ng W.-L."/>
            <person name="Kazmierczak K.M."/>
            <person name="Andrzejewski T.M."/>
            <person name="Davidsen T.M."/>
            <person name="Wayne K.J."/>
            <person name="Tettelin H."/>
            <person name="Glass J.I."/>
            <person name="Rusch D."/>
            <person name="Podicherti R."/>
            <person name="Tsui H.-C.T."/>
            <person name="Winkler M.E."/>
        </authorList>
    </citation>
    <scope>NUCLEOTIDE SEQUENCE</scope>
</reference>
<gene>
    <name evidence="1" type="ORF">METZ01_LOCUS436839</name>
</gene>
<evidence type="ECO:0000313" key="1">
    <source>
        <dbReference type="EMBL" id="SVD83985.1"/>
    </source>
</evidence>
<dbReference type="EMBL" id="UINC01176726">
    <property type="protein sequence ID" value="SVD83985.1"/>
    <property type="molecule type" value="Genomic_DNA"/>
</dbReference>
<accession>A0A382YMA8</accession>
<sequence length="36" mass="4485">EDYHQNYYRINTKAPYCQLVIQPKLDKLKLTRETWD</sequence>
<name>A0A382YMA8_9ZZZZ</name>
<organism evidence="1">
    <name type="scientific">marine metagenome</name>
    <dbReference type="NCBI Taxonomy" id="408172"/>
    <lineage>
        <taxon>unclassified sequences</taxon>
        <taxon>metagenomes</taxon>
        <taxon>ecological metagenomes</taxon>
    </lineage>
</organism>
<dbReference type="AlphaFoldDB" id="A0A382YMA8"/>
<feature type="non-terminal residue" evidence="1">
    <location>
        <position position="1"/>
    </location>
</feature>
<protein>
    <recommendedName>
        <fullName evidence="2">Peptide-methionine (S)-S-oxide reductase</fullName>
    </recommendedName>
</protein>